<dbReference type="InterPro" id="IPR029021">
    <property type="entry name" value="Prot-tyrosine_phosphatase-like"/>
</dbReference>
<sequence>MDRSSYFIKDRAMFGSFPSQEAVDELEEEGVRFFINLTHDDEKKITPYVTRYTQISFPIIDRQVPKDWPAFARFIISLSNIIMSLKQGHLVYLHCKGGHGRSGVVVASLFCYMFEMSPENALEQNTKYQSKRSVMREKWRKLGSPQTYYQKSFVHKFFEPLVFYRAYRTGSTAGFSNFTNHRVEIKGLGSFPTSESAIQAYKNPTDKEYVEKQENSRSPIVAKALGRKTELRKDWVQVCDKLMYEVIEAKFNQNPELKNNLIHTGLRPIIQHSRGDYFWGDGGDGTGRNKLGKILTNLRESFYMNEE</sequence>
<dbReference type="InterPro" id="IPR057023">
    <property type="entry name" value="PTP-SAK"/>
</dbReference>
<dbReference type="Gene3D" id="3.90.190.10">
    <property type="entry name" value="Protein tyrosine phosphatase superfamily"/>
    <property type="match status" value="1"/>
</dbReference>
<name>A0A6C0H3E5_9ZZZZ</name>
<feature type="domain" description="Tyrosine specific protein phosphatases" evidence="2">
    <location>
        <begin position="72"/>
        <end position="152"/>
    </location>
</feature>
<dbReference type="Pfam" id="PF08719">
    <property type="entry name" value="NADAR"/>
    <property type="match status" value="1"/>
</dbReference>
<dbReference type="NCBIfam" id="TIGR02464">
    <property type="entry name" value="ribofla_fusion"/>
    <property type="match status" value="1"/>
</dbReference>
<dbReference type="PROSITE" id="PS00383">
    <property type="entry name" value="TYR_PHOSPHATASE_1"/>
    <property type="match status" value="1"/>
</dbReference>
<dbReference type="PROSITE" id="PS50056">
    <property type="entry name" value="TYR_PHOSPHATASE_2"/>
    <property type="match status" value="1"/>
</dbReference>
<dbReference type="SUPFAM" id="SSF143990">
    <property type="entry name" value="YbiA-like"/>
    <property type="match status" value="1"/>
</dbReference>
<dbReference type="SUPFAM" id="SSF52799">
    <property type="entry name" value="(Phosphotyrosine protein) phosphatases II"/>
    <property type="match status" value="1"/>
</dbReference>
<dbReference type="AlphaFoldDB" id="A0A6C0H3E5"/>
<evidence type="ECO:0000313" key="3">
    <source>
        <dbReference type="EMBL" id="QHT74969.1"/>
    </source>
</evidence>
<dbReference type="Pfam" id="PF22784">
    <property type="entry name" value="PTP-SAK"/>
    <property type="match status" value="1"/>
</dbReference>
<dbReference type="InterPro" id="IPR012816">
    <property type="entry name" value="NADAR"/>
</dbReference>
<dbReference type="CDD" id="cd15457">
    <property type="entry name" value="NADAR"/>
    <property type="match status" value="1"/>
</dbReference>
<keyword evidence="1" id="KW-0378">Hydrolase</keyword>
<evidence type="ECO:0000259" key="2">
    <source>
        <dbReference type="PROSITE" id="PS50056"/>
    </source>
</evidence>
<reference evidence="3" key="1">
    <citation type="journal article" date="2020" name="Nature">
        <title>Giant virus diversity and host interactions through global metagenomics.</title>
        <authorList>
            <person name="Schulz F."/>
            <person name="Roux S."/>
            <person name="Paez-Espino D."/>
            <person name="Jungbluth S."/>
            <person name="Walsh D.A."/>
            <person name="Denef V.J."/>
            <person name="McMahon K.D."/>
            <person name="Konstantinidis K.T."/>
            <person name="Eloe-Fadrosh E.A."/>
            <person name="Kyrpides N.C."/>
            <person name="Woyke T."/>
        </authorList>
    </citation>
    <scope>NUCLEOTIDE SEQUENCE</scope>
    <source>
        <strain evidence="3">GVMAG-M-3300023179-62</strain>
    </source>
</reference>
<dbReference type="Gene3D" id="1.10.357.40">
    <property type="entry name" value="YbiA-like"/>
    <property type="match status" value="1"/>
</dbReference>
<dbReference type="EMBL" id="MN739860">
    <property type="protein sequence ID" value="QHT74969.1"/>
    <property type="molecule type" value="Genomic_DNA"/>
</dbReference>
<protein>
    <recommendedName>
        <fullName evidence="2">Tyrosine specific protein phosphatases domain-containing protein</fullName>
    </recommendedName>
</protein>
<accession>A0A6C0H3E5</accession>
<dbReference type="InterPro" id="IPR000387">
    <property type="entry name" value="Tyr_Pase_dom"/>
</dbReference>
<dbReference type="GO" id="GO:0016791">
    <property type="term" value="F:phosphatase activity"/>
    <property type="evidence" value="ECO:0007669"/>
    <property type="project" value="UniProtKB-ARBA"/>
</dbReference>
<organism evidence="3">
    <name type="scientific">viral metagenome</name>
    <dbReference type="NCBI Taxonomy" id="1070528"/>
    <lineage>
        <taxon>unclassified sequences</taxon>
        <taxon>metagenomes</taxon>
        <taxon>organismal metagenomes</taxon>
    </lineage>
</organism>
<dbReference type="InterPro" id="IPR037238">
    <property type="entry name" value="YbiA-like_sf"/>
</dbReference>
<dbReference type="InterPro" id="IPR016130">
    <property type="entry name" value="Tyr_Pase_AS"/>
</dbReference>
<evidence type="ECO:0000256" key="1">
    <source>
        <dbReference type="ARBA" id="ARBA00022801"/>
    </source>
</evidence>
<proteinExistence type="predicted"/>